<dbReference type="eggNOG" id="KOG2230">
    <property type="taxonomic scope" value="Eukaryota"/>
</dbReference>
<dbReference type="Pfam" id="PF17786">
    <property type="entry name" value="Mannosidase_ig"/>
    <property type="match status" value="1"/>
</dbReference>
<evidence type="ECO:0000313" key="19">
    <source>
        <dbReference type="Proteomes" id="UP000015241"/>
    </source>
</evidence>
<feature type="domain" description="Mannosidase Ig/CBM-like" evidence="16">
    <location>
        <begin position="736"/>
        <end position="823"/>
    </location>
</feature>
<evidence type="ECO:0000259" key="17">
    <source>
        <dbReference type="Pfam" id="PF22666"/>
    </source>
</evidence>
<evidence type="ECO:0000256" key="3">
    <source>
        <dbReference type="ARBA" id="ARBA00004740"/>
    </source>
</evidence>
<dbReference type="InterPro" id="IPR008979">
    <property type="entry name" value="Galactose-bd-like_sf"/>
</dbReference>
<dbReference type="STRING" id="743788.S8F5T1"/>
<dbReference type="InParanoid" id="S8F5T1"/>
<evidence type="ECO:0000256" key="5">
    <source>
        <dbReference type="ARBA" id="ARBA00011738"/>
    </source>
</evidence>
<dbReference type="SUPFAM" id="SSF49303">
    <property type="entry name" value="beta-Galactosidase/glucuronidase domain"/>
    <property type="match status" value="1"/>
</dbReference>
<comment type="catalytic activity">
    <reaction evidence="1">
        <text>Hydrolysis of terminal, non-reducing beta-D-mannose residues in beta-D-mannosides.</text>
        <dbReference type="EC" id="3.2.1.25"/>
    </reaction>
</comment>
<comment type="subcellular location">
    <subcellularLocation>
        <location evidence="2">Secreted</location>
    </subcellularLocation>
</comment>
<dbReference type="Gene3D" id="2.60.40.10">
    <property type="entry name" value="Immunoglobulins"/>
    <property type="match status" value="3"/>
</dbReference>
<dbReference type="GO" id="GO:0005576">
    <property type="term" value="C:extracellular region"/>
    <property type="evidence" value="ECO:0007669"/>
    <property type="project" value="UniProtKB-SubCell"/>
</dbReference>
<accession>S8F5T1</accession>
<evidence type="ECO:0000256" key="2">
    <source>
        <dbReference type="ARBA" id="ARBA00004613"/>
    </source>
</evidence>
<evidence type="ECO:0000313" key="18">
    <source>
        <dbReference type="EMBL" id="EPS94244.1"/>
    </source>
</evidence>
<evidence type="ECO:0000256" key="10">
    <source>
        <dbReference type="ARBA" id="ARBA00022801"/>
    </source>
</evidence>
<feature type="domain" description="Beta-mannosidase Ig-fold" evidence="15">
    <location>
        <begin position="833"/>
        <end position="893"/>
    </location>
</feature>
<dbReference type="InterPro" id="IPR054593">
    <property type="entry name" value="Beta-mannosidase-like_N2"/>
</dbReference>
<dbReference type="GO" id="GO:0006516">
    <property type="term" value="P:glycoprotein catabolic process"/>
    <property type="evidence" value="ECO:0007669"/>
    <property type="project" value="TreeGrafter"/>
</dbReference>
<dbReference type="AlphaFoldDB" id="S8F5T1"/>
<dbReference type="Gene3D" id="3.20.20.80">
    <property type="entry name" value="Glycosidases"/>
    <property type="match status" value="1"/>
</dbReference>
<dbReference type="Gene3D" id="2.60.120.260">
    <property type="entry name" value="Galactose-binding domain-like"/>
    <property type="match status" value="1"/>
</dbReference>
<sequence length="908" mass="100595">MWSFTALFAACLPALALADVYSLSDLSWTLRNGNGSIVIPAKVPSQAHLDLLAAGIIEEPLLEQNGTWTYTAELTPFTQAVPQSAQQKTLLVFYGLDTIANITVAGHPVAWVDNQFRQYVYDVTDLISSPSKSDNNITVAFESAYLYGLNVTSITYENPLTPDYSGFRQYLRKIQSDFGWDWGPAFVPAGIFRPAYLGSAVLIDQTSVEISKVGQTAYSTPNEEADWLVNVTLGVRSVLHSFNPSITITVPELRLSSGPLPVQTIPAGTEEPTFVTAAYAIPEGIPERWWPADLGAPKLYNITITLSLGGLDGGANDETSFNVRSGFRTVELLQTPYSEEEIASRGITPGDQWHFAVNGQEFYTKGTNIIPFDPFYPRISTEKVRWVLQSAVLSGQNMLRVWGGGVYQPSDELTGGYDFYSLCDELGIFAWSEMIFSDATYPLNDFLLESIAPEVRENVRRINKHPSNIQWAGGNEIENIVIGINDTYANGTHYLDEFVYLFQDFLYNLTYEVQQSVPYTDCSTTNGVLSLDPLVLRFENKTPGYIYGNTERYNYDASQAFNYSTYPVSRLLLKLLGASFHSMPSFYSWEEALTSPEDYYFNSSTVVARDHHPPAGSLAWPNPNAPQGQGQMTMGVEFWLPTPNTTDTNQTFAQWCYSTQIFQSMNMISEIAWYRRGAGLGENNLGALVWQLNDIWQAPSWAAIEYSGRWKVLNYGMASIYTPVVVYPFWTPDNETLNIMATNDRPYTVTGTALLTWYDWAGNELLPMVHEFEAPPLNNTVLMSLQGLETILPNGATPTNSWMLLNVSATLADGRTVSMESYYTPTSLAYAELVDPQVTITPGADYTFTLSAQGGVAPYAWVDHPSGTVGYFVDATTNAPLNGFYLVPGIDRTGESLPTVVSPCTGGY</sequence>
<keyword evidence="12" id="KW-0326">Glycosidase</keyword>
<dbReference type="PANTHER" id="PTHR43730">
    <property type="entry name" value="BETA-MANNOSIDASE"/>
    <property type="match status" value="1"/>
</dbReference>
<dbReference type="Pfam" id="PF22666">
    <property type="entry name" value="Glyco_hydro_2_N2"/>
    <property type="match status" value="1"/>
</dbReference>
<name>S8F5T1_FOMSC</name>
<dbReference type="OrthoDB" id="2866996at2759"/>
<feature type="signal peptide" evidence="14">
    <location>
        <begin position="1"/>
        <end position="18"/>
    </location>
</feature>
<evidence type="ECO:0000256" key="7">
    <source>
        <dbReference type="ARBA" id="ARBA00021795"/>
    </source>
</evidence>
<evidence type="ECO:0000256" key="8">
    <source>
        <dbReference type="ARBA" id="ARBA00022525"/>
    </source>
</evidence>
<evidence type="ECO:0000256" key="12">
    <source>
        <dbReference type="ARBA" id="ARBA00023295"/>
    </source>
</evidence>
<comment type="subunit">
    <text evidence="5">Homodimer.</text>
</comment>
<proteinExistence type="inferred from homology"/>
<organism evidence="18 19">
    <name type="scientific">Fomitopsis schrenkii</name>
    <name type="common">Brown rot fungus</name>
    <dbReference type="NCBI Taxonomy" id="2126942"/>
    <lineage>
        <taxon>Eukaryota</taxon>
        <taxon>Fungi</taxon>
        <taxon>Dikarya</taxon>
        <taxon>Basidiomycota</taxon>
        <taxon>Agaricomycotina</taxon>
        <taxon>Agaricomycetes</taxon>
        <taxon>Polyporales</taxon>
        <taxon>Fomitopsis</taxon>
    </lineage>
</organism>
<evidence type="ECO:0000256" key="1">
    <source>
        <dbReference type="ARBA" id="ARBA00000829"/>
    </source>
</evidence>
<evidence type="ECO:0000256" key="14">
    <source>
        <dbReference type="SAM" id="SignalP"/>
    </source>
</evidence>
<dbReference type="PANTHER" id="PTHR43730:SF5">
    <property type="entry name" value="BETA-MANNOSIDASE A"/>
    <property type="match status" value="1"/>
</dbReference>
<gene>
    <name evidence="18" type="ORF">FOMPIDRAFT_63334</name>
</gene>
<feature type="chain" id="PRO_5004551129" description="Beta-mannosidase A" evidence="14">
    <location>
        <begin position="19"/>
        <end position="908"/>
    </location>
</feature>
<keyword evidence="19" id="KW-1185">Reference proteome</keyword>
<evidence type="ECO:0000259" key="15">
    <source>
        <dbReference type="Pfam" id="PF17753"/>
    </source>
</evidence>
<keyword evidence="9 14" id="KW-0732">Signal</keyword>
<keyword evidence="8" id="KW-0964">Secreted</keyword>
<evidence type="ECO:0000256" key="4">
    <source>
        <dbReference type="ARBA" id="ARBA00007483"/>
    </source>
</evidence>
<dbReference type="EC" id="3.2.1.25" evidence="6"/>
<dbReference type="UniPathway" id="UPA00280"/>
<dbReference type="InterPro" id="IPR050887">
    <property type="entry name" value="Beta-mannosidase_GH2"/>
</dbReference>
<dbReference type="InterPro" id="IPR013783">
    <property type="entry name" value="Ig-like_fold"/>
</dbReference>
<dbReference type="Pfam" id="PF17753">
    <property type="entry name" value="Ig_mannosidase"/>
    <property type="match status" value="1"/>
</dbReference>
<evidence type="ECO:0000259" key="16">
    <source>
        <dbReference type="Pfam" id="PF17786"/>
    </source>
</evidence>
<protein>
    <recommendedName>
        <fullName evidence="7">Beta-mannosidase A</fullName>
        <ecNumber evidence="6">3.2.1.25</ecNumber>
    </recommendedName>
    <alternativeName>
        <fullName evidence="13">Mannanase A</fullName>
    </alternativeName>
</protein>
<evidence type="ECO:0000256" key="13">
    <source>
        <dbReference type="ARBA" id="ARBA00031061"/>
    </source>
</evidence>
<evidence type="ECO:0000256" key="9">
    <source>
        <dbReference type="ARBA" id="ARBA00022729"/>
    </source>
</evidence>
<dbReference type="InterPro" id="IPR017853">
    <property type="entry name" value="GH"/>
</dbReference>
<feature type="domain" description="Beta-mannosidase-like galactose-binding" evidence="17">
    <location>
        <begin position="28"/>
        <end position="193"/>
    </location>
</feature>
<comment type="pathway">
    <text evidence="3">Glycan metabolism; N-glycan degradation.</text>
</comment>
<dbReference type="InterPro" id="IPR036156">
    <property type="entry name" value="Beta-gal/glucu_dom_sf"/>
</dbReference>
<dbReference type="GO" id="GO:0004567">
    <property type="term" value="F:beta-mannosidase activity"/>
    <property type="evidence" value="ECO:0007669"/>
    <property type="project" value="UniProtKB-EC"/>
</dbReference>
<dbReference type="EMBL" id="KE504240">
    <property type="protein sequence ID" value="EPS94244.1"/>
    <property type="molecule type" value="Genomic_DNA"/>
</dbReference>
<dbReference type="InterPro" id="IPR041625">
    <property type="entry name" value="Beta-mannosidase_Ig"/>
</dbReference>
<evidence type="ECO:0000256" key="6">
    <source>
        <dbReference type="ARBA" id="ARBA00012754"/>
    </source>
</evidence>
<dbReference type="HOGENOM" id="CLU_005015_3_0_1"/>
<dbReference type="InterPro" id="IPR041447">
    <property type="entry name" value="Mannosidase_ig"/>
</dbReference>
<comment type="similarity">
    <text evidence="4">Belongs to the glycosyl hydrolase 2 family. Beta-mannosidase A subfamily.</text>
</comment>
<dbReference type="SUPFAM" id="SSF49785">
    <property type="entry name" value="Galactose-binding domain-like"/>
    <property type="match status" value="1"/>
</dbReference>
<keyword evidence="11" id="KW-0325">Glycoprotein</keyword>
<evidence type="ECO:0000256" key="11">
    <source>
        <dbReference type="ARBA" id="ARBA00023180"/>
    </source>
</evidence>
<dbReference type="Proteomes" id="UP000015241">
    <property type="component" value="Unassembled WGS sequence"/>
</dbReference>
<keyword evidence="10" id="KW-0378">Hydrolase</keyword>
<dbReference type="SUPFAM" id="SSF51445">
    <property type="entry name" value="(Trans)glycosidases"/>
    <property type="match status" value="1"/>
</dbReference>
<reference evidence="18 19" key="1">
    <citation type="journal article" date="2012" name="Science">
        <title>The Paleozoic origin of enzymatic lignin decomposition reconstructed from 31 fungal genomes.</title>
        <authorList>
            <person name="Floudas D."/>
            <person name="Binder M."/>
            <person name="Riley R."/>
            <person name="Barry K."/>
            <person name="Blanchette R.A."/>
            <person name="Henrissat B."/>
            <person name="Martinez A.T."/>
            <person name="Otillar R."/>
            <person name="Spatafora J.W."/>
            <person name="Yadav J.S."/>
            <person name="Aerts A."/>
            <person name="Benoit I."/>
            <person name="Boyd A."/>
            <person name="Carlson A."/>
            <person name="Copeland A."/>
            <person name="Coutinho P.M."/>
            <person name="de Vries R.P."/>
            <person name="Ferreira P."/>
            <person name="Findley K."/>
            <person name="Foster B."/>
            <person name="Gaskell J."/>
            <person name="Glotzer D."/>
            <person name="Gorecki P."/>
            <person name="Heitman J."/>
            <person name="Hesse C."/>
            <person name="Hori C."/>
            <person name="Igarashi K."/>
            <person name="Jurgens J.A."/>
            <person name="Kallen N."/>
            <person name="Kersten P."/>
            <person name="Kohler A."/>
            <person name="Kuees U."/>
            <person name="Kumar T.K.A."/>
            <person name="Kuo A."/>
            <person name="LaButti K."/>
            <person name="Larrondo L.F."/>
            <person name="Lindquist E."/>
            <person name="Ling A."/>
            <person name="Lombard V."/>
            <person name="Lucas S."/>
            <person name="Lundell T."/>
            <person name="Martin R."/>
            <person name="McLaughlin D.J."/>
            <person name="Morgenstern I."/>
            <person name="Morin E."/>
            <person name="Murat C."/>
            <person name="Nagy L.G."/>
            <person name="Nolan M."/>
            <person name="Ohm R.A."/>
            <person name="Patyshakuliyeva A."/>
            <person name="Rokas A."/>
            <person name="Ruiz-Duenas F.J."/>
            <person name="Sabat G."/>
            <person name="Salamov A."/>
            <person name="Samejima M."/>
            <person name="Schmutz J."/>
            <person name="Slot J.C."/>
            <person name="St John F."/>
            <person name="Stenlid J."/>
            <person name="Sun H."/>
            <person name="Sun S."/>
            <person name="Syed K."/>
            <person name="Tsang A."/>
            <person name="Wiebenga A."/>
            <person name="Young D."/>
            <person name="Pisabarro A."/>
            <person name="Eastwood D.C."/>
            <person name="Martin F."/>
            <person name="Cullen D."/>
            <person name="Grigoriev I.V."/>
            <person name="Hibbett D.S."/>
        </authorList>
    </citation>
    <scope>NUCLEOTIDE SEQUENCE</scope>
    <source>
        <strain evidence="19">FP-58527</strain>
    </source>
</reference>